<feature type="compositionally biased region" description="Low complexity" evidence="1">
    <location>
        <begin position="83"/>
        <end position="96"/>
    </location>
</feature>
<feature type="compositionally biased region" description="Gly residues" evidence="1">
    <location>
        <begin position="69"/>
        <end position="82"/>
    </location>
</feature>
<comment type="caution">
    <text evidence="3">The sequence shown here is derived from an EMBL/GenBank/DDBJ whole genome shotgun (WGS) entry which is preliminary data.</text>
</comment>
<feature type="transmembrane region" description="Helical" evidence="2">
    <location>
        <begin position="157"/>
        <end position="181"/>
    </location>
</feature>
<feature type="compositionally biased region" description="Low complexity" evidence="1">
    <location>
        <begin position="36"/>
        <end position="68"/>
    </location>
</feature>
<evidence type="ECO:0000256" key="2">
    <source>
        <dbReference type="SAM" id="Phobius"/>
    </source>
</evidence>
<name>A0ABV3GAZ3_MICGL</name>
<gene>
    <name evidence="3" type="ORF">AB0I59_09255</name>
</gene>
<evidence type="ECO:0000313" key="4">
    <source>
        <dbReference type="Proteomes" id="UP001551675"/>
    </source>
</evidence>
<feature type="region of interest" description="Disordered" evidence="1">
    <location>
        <begin position="1"/>
        <end position="101"/>
    </location>
</feature>
<keyword evidence="4" id="KW-1185">Reference proteome</keyword>
<evidence type="ECO:0000313" key="3">
    <source>
        <dbReference type="EMBL" id="MEV0968809.1"/>
    </source>
</evidence>
<feature type="compositionally biased region" description="Polar residues" evidence="1">
    <location>
        <begin position="1"/>
        <end position="18"/>
    </location>
</feature>
<feature type="transmembrane region" description="Helical" evidence="2">
    <location>
        <begin position="110"/>
        <end position="136"/>
    </location>
</feature>
<keyword evidence="2" id="KW-0472">Membrane</keyword>
<keyword evidence="2" id="KW-0812">Transmembrane</keyword>
<reference evidence="3 4" key="1">
    <citation type="submission" date="2024-06" db="EMBL/GenBank/DDBJ databases">
        <title>The Natural Products Discovery Center: Release of the First 8490 Sequenced Strains for Exploring Actinobacteria Biosynthetic Diversity.</title>
        <authorList>
            <person name="Kalkreuter E."/>
            <person name="Kautsar S.A."/>
            <person name="Yang D."/>
            <person name="Bader C.D."/>
            <person name="Teijaro C.N."/>
            <person name="Fluegel L."/>
            <person name="Davis C.M."/>
            <person name="Simpson J.R."/>
            <person name="Lauterbach L."/>
            <person name="Steele A.D."/>
            <person name="Gui C."/>
            <person name="Meng S."/>
            <person name="Li G."/>
            <person name="Viehrig K."/>
            <person name="Ye F."/>
            <person name="Su P."/>
            <person name="Kiefer A.F."/>
            <person name="Nichols A."/>
            <person name="Cepeda A.J."/>
            <person name="Yan W."/>
            <person name="Fan B."/>
            <person name="Jiang Y."/>
            <person name="Adhikari A."/>
            <person name="Zheng C.-J."/>
            <person name="Schuster L."/>
            <person name="Cowan T.M."/>
            <person name="Smanski M.J."/>
            <person name="Chevrette M.G."/>
            <person name="De Carvalho L.P.S."/>
            <person name="Shen B."/>
        </authorList>
    </citation>
    <scope>NUCLEOTIDE SEQUENCE [LARGE SCALE GENOMIC DNA]</scope>
    <source>
        <strain evidence="3 4">NPDC050100</strain>
    </source>
</reference>
<dbReference type="Proteomes" id="UP001551675">
    <property type="component" value="Unassembled WGS sequence"/>
</dbReference>
<sequence>MTTPEQPGQNPQEWQSPHNPYGTDPQTGQPHGGQQFGQQGYGQQHGQAYGQPYDQPGYGQPGYAQQGYGQPGYGQQGYGQPGYGSPYGQPGYGQPPYGYPPQPAGPRTHAIVALVISLVLALSCYITLGGIAGAILSGIALSKVDTEPDTARRLLKWTWISIGINVVLFILGMIALVWAGVNGYLDTPTPD</sequence>
<organism evidence="3 4">
    <name type="scientific">Microtetraspora glauca</name>
    <dbReference type="NCBI Taxonomy" id="1996"/>
    <lineage>
        <taxon>Bacteria</taxon>
        <taxon>Bacillati</taxon>
        <taxon>Actinomycetota</taxon>
        <taxon>Actinomycetes</taxon>
        <taxon>Streptosporangiales</taxon>
        <taxon>Streptosporangiaceae</taxon>
        <taxon>Microtetraspora</taxon>
    </lineage>
</organism>
<keyword evidence="2" id="KW-1133">Transmembrane helix</keyword>
<dbReference type="EMBL" id="JBFALK010000004">
    <property type="protein sequence ID" value="MEV0968809.1"/>
    <property type="molecule type" value="Genomic_DNA"/>
</dbReference>
<dbReference type="RefSeq" id="WP_358131630.1">
    <property type="nucleotide sequence ID" value="NZ_JBFALK010000004.1"/>
</dbReference>
<accession>A0ABV3GAZ3</accession>
<evidence type="ECO:0000256" key="1">
    <source>
        <dbReference type="SAM" id="MobiDB-lite"/>
    </source>
</evidence>
<protein>
    <submittedName>
        <fullName evidence="3">MgtC/SapB family protein</fullName>
    </submittedName>
</protein>
<proteinExistence type="predicted"/>